<gene>
    <name evidence="2" type="ORF">EVAR_19125_1</name>
</gene>
<comment type="caution">
    <text evidence="2">The sequence shown here is derived from an EMBL/GenBank/DDBJ whole genome shotgun (WGS) entry which is preliminary data.</text>
</comment>
<sequence>MVVIRDVLRENTDEDIVKSLKQNKHATADLDWGSIEIRVRFRKRARNDHECHPVLEVCQAMASTCRRGLCLWGYKRPVWDQSPSYSPGPECPTLPADAHTEDGWFLLHPVVLILYPSPETGRTRPSTQVELGAQHKSQRMGANKLPLVTTRNRRGSIPSPPSQPSESKIEEKVEHVTENEKGRTWRLKQTNCF</sequence>
<dbReference type="OrthoDB" id="10022108at2759"/>
<organism evidence="2 3">
    <name type="scientific">Eumeta variegata</name>
    <name type="common">Bagworm moth</name>
    <name type="synonym">Eumeta japonica</name>
    <dbReference type="NCBI Taxonomy" id="151549"/>
    <lineage>
        <taxon>Eukaryota</taxon>
        <taxon>Metazoa</taxon>
        <taxon>Ecdysozoa</taxon>
        <taxon>Arthropoda</taxon>
        <taxon>Hexapoda</taxon>
        <taxon>Insecta</taxon>
        <taxon>Pterygota</taxon>
        <taxon>Neoptera</taxon>
        <taxon>Endopterygota</taxon>
        <taxon>Lepidoptera</taxon>
        <taxon>Glossata</taxon>
        <taxon>Ditrysia</taxon>
        <taxon>Tineoidea</taxon>
        <taxon>Psychidae</taxon>
        <taxon>Oiketicinae</taxon>
        <taxon>Eumeta</taxon>
    </lineage>
</organism>
<dbReference type="EMBL" id="BGZK01003741">
    <property type="protein sequence ID" value="GBP04175.1"/>
    <property type="molecule type" value="Genomic_DNA"/>
</dbReference>
<protein>
    <submittedName>
        <fullName evidence="2">Uncharacterized protein</fullName>
    </submittedName>
</protein>
<evidence type="ECO:0000313" key="2">
    <source>
        <dbReference type="EMBL" id="GBP04175.1"/>
    </source>
</evidence>
<evidence type="ECO:0000313" key="3">
    <source>
        <dbReference type="Proteomes" id="UP000299102"/>
    </source>
</evidence>
<reference evidence="2 3" key="1">
    <citation type="journal article" date="2019" name="Commun. Biol.">
        <title>The bagworm genome reveals a unique fibroin gene that provides high tensile strength.</title>
        <authorList>
            <person name="Kono N."/>
            <person name="Nakamura H."/>
            <person name="Ohtoshi R."/>
            <person name="Tomita M."/>
            <person name="Numata K."/>
            <person name="Arakawa K."/>
        </authorList>
    </citation>
    <scope>NUCLEOTIDE SEQUENCE [LARGE SCALE GENOMIC DNA]</scope>
</reference>
<keyword evidence="3" id="KW-1185">Reference proteome</keyword>
<feature type="compositionally biased region" description="Basic and acidic residues" evidence="1">
    <location>
        <begin position="167"/>
        <end position="183"/>
    </location>
</feature>
<proteinExistence type="predicted"/>
<dbReference type="AlphaFoldDB" id="A0A4C1SQB2"/>
<feature type="region of interest" description="Disordered" evidence="1">
    <location>
        <begin position="151"/>
        <end position="193"/>
    </location>
</feature>
<name>A0A4C1SQB2_EUMVA</name>
<dbReference type="Proteomes" id="UP000299102">
    <property type="component" value="Unassembled WGS sequence"/>
</dbReference>
<accession>A0A4C1SQB2</accession>
<evidence type="ECO:0000256" key="1">
    <source>
        <dbReference type="SAM" id="MobiDB-lite"/>
    </source>
</evidence>